<dbReference type="EMBL" id="JBAWTH010000130">
    <property type="protein sequence ID" value="KAL2275551.1"/>
    <property type="molecule type" value="Genomic_DNA"/>
</dbReference>
<proteinExistence type="predicted"/>
<feature type="region of interest" description="Disordered" evidence="1">
    <location>
        <begin position="363"/>
        <end position="416"/>
    </location>
</feature>
<accession>A0ABR4DZF5</accession>
<keyword evidence="3" id="KW-1185">Reference proteome</keyword>
<feature type="region of interest" description="Disordered" evidence="1">
    <location>
        <begin position="231"/>
        <end position="274"/>
    </location>
</feature>
<organism evidence="2 3">
    <name type="scientific">Diaporthe vaccinii</name>
    <dbReference type="NCBI Taxonomy" id="105482"/>
    <lineage>
        <taxon>Eukaryota</taxon>
        <taxon>Fungi</taxon>
        <taxon>Dikarya</taxon>
        <taxon>Ascomycota</taxon>
        <taxon>Pezizomycotina</taxon>
        <taxon>Sordariomycetes</taxon>
        <taxon>Sordariomycetidae</taxon>
        <taxon>Diaporthales</taxon>
        <taxon>Diaporthaceae</taxon>
        <taxon>Diaporthe</taxon>
        <taxon>Diaporthe eres species complex</taxon>
    </lineage>
</organism>
<feature type="region of interest" description="Disordered" evidence="1">
    <location>
        <begin position="160"/>
        <end position="191"/>
    </location>
</feature>
<feature type="compositionally biased region" description="Polar residues" evidence="1">
    <location>
        <begin position="384"/>
        <end position="395"/>
    </location>
</feature>
<feature type="compositionally biased region" description="Basic and acidic residues" evidence="1">
    <location>
        <begin position="396"/>
        <end position="416"/>
    </location>
</feature>
<reference evidence="2 3" key="1">
    <citation type="submission" date="2024-03" db="EMBL/GenBank/DDBJ databases">
        <title>A high-quality draft genome sequence of Diaporthe vaccinii, a causative agent of upright dieback and viscid rot disease in cranberry plants.</title>
        <authorList>
            <person name="Sarrasin M."/>
            <person name="Lang B.F."/>
            <person name="Burger G."/>
        </authorList>
    </citation>
    <scope>NUCLEOTIDE SEQUENCE [LARGE SCALE GENOMIC DNA]</scope>
    <source>
        <strain evidence="2 3">IS7</strain>
    </source>
</reference>
<comment type="caution">
    <text evidence="2">The sequence shown here is derived from an EMBL/GenBank/DDBJ whole genome shotgun (WGS) entry which is preliminary data.</text>
</comment>
<evidence type="ECO:0008006" key="4">
    <source>
        <dbReference type="Google" id="ProtNLM"/>
    </source>
</evidence>
<dbReference type="InterPro" id="IPR001005">
    <property type="entry name" value="SANT/Myb"/>
</dbReference>
<sequence>MDTSAVIQLSCQAAESVLRFRAVGFTRRPVIDLQSFRAAIAAQIEKVAKDHRHRFEIPLSEVVTYAGVGAARAAQQWNDISHKENHVVTEWFRNCVCNLVSGVVNDIGQMAFEDQGINACMYLEPDEYDPFDVPSYTTAAPVSKSSSYIRSGGDDYYGFPQVETEKTDDSSPVVSAHSATSNSSWTTFGPPRPLRHEMEKGYVALDQLAASQEDTSARADFIQKTKRLRNVSDPIHANSQDKLLKRPAKRARQDPSPLRPSPLSAGPTGSASDAANKVQKNFRWTDDEITILVTSRDFGRGWSEIGNMLPRHTWMACQTKYRMVKNKDGRSDGRSTIDAAAVGKQGQSNEAQVVQEGMEAGHGIEDTDETMGADIDDHDKEDSGMQSTVAASSKTGDPEHHVGGEGKEESITENKE</sequence>
<feature type="compositionally biased region" description="Polar residues" evidence="1">
    <location>
        <begin position="170"/>
        <end position="187"/>
    </location>
</feature>
<dbReference type="Proteomes" id="UP001600888">
    <property type="component" value="Unassembled WGS sequence"/>
</dbReference>
<dbReference type="CDD" id="cd00167">
    <property type="entry name" value="SANT"/>
    <property type="match status" value="1"/>
</dbReference>
<protein>
    <recommendedName>
        <fullName evidence="4">Myb-like domain-containing protein</fullName>
    </recommendedName>
</protein>
<gene>
    <name evidence="2" type="ORF">FJTKL_01941</name>
</gene>
<evidence type="ECO:0000256" key="1">
    <source>
        <dbReference type="SAM" id="MobiDB-lite"/>
    </source>
</evidence>
<evidence type="ECO:0000313" key="2">
    <source>
        <dbReference type="EMBL" id="KAL2275551.1"/>
    </source>
</evidence>
<name>A0ABR4DZF5_9PEZI</name>
<evidence type="ECO:0000313" key="3">
    <source>
        <dbReference type="Proteomes" id="UP001600888"/>
    </source>
</evidence>